<proteinExistence type="predicted"/>
<evidence type="ECO:0000313" key="2">
    <source>
        <dbReference type="EMBL" id="OIQ70262.1"/>
    </source>
</evidence>
<name>A0A1J5PFU0_9ZZZZ</name>
<evidence type="ECO:0000259" key="1">
    <source>
        <dbReference type="PROSITE" id="PS51186"/>
    </source>
</evidence>
<dbReference type="PROSITE" id="PS51186">
    <property type="entry name" value="GNAT"/>
    <property type="match status" value="1"/>
</dbReference>
<organism evidence="2">
    <name type="scientific">mine drainage metagenome</name>
    <dbReference type="NCBI Taxonomy" id="410659"/>
    <lineage>
        <taxon>unclassified sequences</taxon>
        <taxon>metagenomes</taxon>
        <taxon>ecological metagenomes</taxon>
    </lineage>
</organism>
<reference evidence="2" key="1">
    <citation type="submission" date="2016-10" db="EMBL/GenBank/DDBJ databases">
        <title>Sequence of Gallionella enrichment culture.</title>
        <authorList>
            <person name="Poehlein A."/>
            <person name="Muehling M."/>
            <person name="Daniel R."/>
        </authorList>
    </citation>
    <scope>NUCLEOTIDE SEQUENCE</scope>
</reference>
<sequence length="141" mass="14919">MRSVGEAGLSDYERISIESGRSNARAEHAKLAAAMAANPERLQVHVAYRDDIPVSGGRLYLHEGSTVAELAGGRTVPAHRRNGHFTATVLSRIAAAIDAGAETLWVDALPTSSPILIGLGFTAVTWTQPYVLPESRNGVAS</sequence>
<gene>
    <name evidence="2" type="ORF">GALL_481280</name>
</gene>
<accession>A0A1J5PFU0</accession>
<dbReference type="InterPro" id="IPR000182">
    <property type="entry name" value="GNAT_dom"/>
</dbReference>
<dbReference type="GO" id="GO:0016747">
    <property type="term" value="F:acyltransferase activity, transferring groups other than amino-acyl groups"/>
    <property type="evidence" value="ECO:0007669"/>
    <property type="project" value="InterPro"/>
</dbReference>
<dbReference type="SUPFAM" id="SSF55729">
    <property type="entry name" value="Acyl-CoA N-acyltransferases (Nat)"/>
    <property type="match status" value="1"/>
</dbReference>
<dbReference type="Gene3D" id="3.40.630.30">
    <property type="match status" value="1"/>
</dbReference>
<protein>
    <recommendedName>
        <fullName evidence="1">N-acetyltransferase domain-containing protein</fullName>
    </recommendedName>
</protein>
<dbReference type="InterPro" id="IPR016181">
    <property type="entry name" value="Acyl_CoA_acyltransferase"/>
</dbReference>
<dbReference type="AlphaFoldDB" id="A0A1J5PFU0"/>
<feature type="domain" description="N-acetyltransferase" evidence="1">
    <location>
        <begin position="1"/>
        <end position="139"/>
    </location>
</feature>
<dbReference type="EMBL" id="MLJW01004287">
    <property type="protein sequence ID" value="OIQ70262.1"/>
    <property type="molecule type" value="Genomic_DNA"/>
</dbReference>
<comment type="caution">
    <text evidence="2">The sequence shown here is derived from an EMBL/GenBank/DDBJ whole genome shotgun (WGS) entry which is preliminary data.</text>
</comment>